<keyword evidence="2" id="KW-1185">Reference proteome</keyword>
<organism evidence="1 2">
    <name type="scientific">Stieleria varia</name>
    <dbReference type="NCBI Taxonomy" id="2528005"/>
    <lineage>
        <taxon>Bacteria</taxon>
        <taxon>Pseudomonadati</taxon>
        <taxon>Planctomycetota</taxon>
        <taxon>Planctomycetia</taxon>
        <taxon>Pirellulales</taxon>
        <taxon>Pirellulaceae</taxon>
        <taxon>Stieleria</taxon>
    </lineage>
</organism>
<proteinExistence type="predicted"/>
<gene>
    <name evidence="1" type="ORF">Pla52n_14520</name>
</gene>
<dbReference type="Proteomes" id="UP000320176">
    <property type="component" value="Unassembled WGS sequence"/>
</dbReference>
<accession>A0A5C6B1N5</accession>
<dbReference type="AlphaFoldDB" id="A0A5C6B1N5"/>
<comment type="caution">
    <text evidence="1">The sequence shown here is derived from an EMBL/GenBank/DDBJ whole genome shotgun (WGS) entry which is preliminary data.</text>
</comment>
<evidence type="ECO:0000313" key="2">
    <source>
        <dbReference type="Proteomes" id="UP000320176"/>
    </source>
</evidence>
<reference evidence="1 2" key="1">
    <citation type="submission" date="2019-02" db="EMBL/GenBank/DDBJ databases">
        <title>Deep-cultivation of Planctomycetes and their phenomic and genomic characterization uncovers novel biology.</title>
        <authorList>
            <person name="Wiegand S."/>
            <person name="Jogler M."/>
            <person name="Boedeker C."/>
            <person name="Pinto D."/>
            <person name="Vollmers J."/>
            <person name="Rivas-Marin E."/>
            <person name="Kohn T."/>
            <person name="Peeters S.H."/>
            <person name="Heuer A."/>
            <person name="Rast P."/>
            <person name="Oberbeckmann S."/>
            <person name="Bunk B."/>
            <person name="Jeske O."/>
            <person name="Meyerdierks A."/>
            <person name="Storesund J.E."/>
            <person name="Kallscheuer N."/>
            <person name="Luecker S."/>
            <person name="Lage O.M."/>
            <person name="Pohl T."/>
            <person name="Merkel B.J."/>
            <person name="Hornburger P."/>
            <person name="Mueller R.-W."/>
            <person name="Bruemmer F."/>
            <person name="Labrenz M."/>
            <person name="Spormann A.M."/>
            <person name="Op Den Camp H."/>
            <person name="Overmann J."/>
            <person name="Amann R."/>
            <person name="Jetten M.S.M."/>
            <person name="Mascher T."/>
            <person name="Medema M.H."/>
            <person name="Devos D.P."/>
            <person name="Kaster A.-K."/>
            <person name="Ovreas L."/>
            <person name="Rohde M."/>
            <person name="Galperin M.Y."/>
            <person name="Jogler C."/>
        </authorList>
    </citation>
    <scope>NUCLEOTIDE SEQUENCE [LARGE SCALE GENOMIC DNA]</scope>
    <source>
        <strain evidence="1 2">Pla52n</strain>
    </source>
</reference>
<evidence type="ECO:0000313" key="1">
    <source>
        <dbReference type="EMBL" id="TWU05737.1"/>
    </source>
</evidence>
<name>A0A5C6B1N5_9BACT</name>
<sequence>MGQTFTRSPAMSDTATQLLETFESLPEKERHELLIAMLRRSGELPDTKLSDEQLVVIADDLFQSLDAEESNGNDADPG</sequence>
<dbReference type="EMBL" id="SJPN01000002">
    <property type="protein sequence ID" value="TWU05737.1"/>
    <property type="molecule type" value="Genomic_DNA"/>
</dbReference>
<protein>
    <submittedName>
        <fullName evidence="1">Uncharacterized protein</fullName>
    </submittedName>
</protein>